<keyword evidence="9" id="KW-0460">Magnesium</keyword>
<dbReference type="PROSITE" id="PS50880">
    <property type="entry name" value="TOPRIM"/>
    <property type="match status" value="1"/>
</dbReference>
<keyword evidence="7 12" id="KW-0863">Zinc-finger</keyword>
<dbReference type="STRING" id="1423763.FC46_GL001858"/>
<reference evidence="18 19" key="1">
    <citation type="journal article" date="2015" name="Genome Announc.">
        <title>Expanding the biotechnology potential of lactobacilli through comparative genomics of 213 strains and associated genera.</title>
        <authorList>
            <person name="Sun Z."/>
            <person name="Harris H.M."/>
            <person name="McCann A."/>
            <person name="Guo C."/>
            <person name="Argimon S."/>
            <person name="Zhang W."/>
            <person name="Yang X."/>
            <person name="Jeffery I.B."/>
            <person name="Cooney J.C."/>
            <person name="Kagawa T.F."/>
            <person name="Liu W."/>
            <person name="Song Y."/>
            <person name="Salvetti E."/>
            <person name="Wrobel A."/>
            <person name="Rasinkangas P."/>
            <person name="Parkhill J."/>
            <person name="Rea M.C."/>
            <person name="O'Sullivan O."/>
            <person name="Ritari J."/>
            <person name="Douillard F.P."/>
            <person name="Paul Ross R."/>
            <person name="Yang R."/>
            <person name="Briner A.E."/>
            <person name="Felis G.E."/>
            <person name="de Vos W.M."/>
            <person name="Barrangou R."/>
            <person name="Klaenhammer T.R."/>
            <person name="Caufield P.W."/>
            <person name="Cui Y."/>
            <person name="Zhang H."/>
            <person name="O'Toole P.W."/>
        </authorList>
    </citation>
    <scope>NUCLEOTIDE SEQUENCE [LARGE SCALE GENOMIC DNA]</scope>
    <source>
        <strain evidence="18 19">DSM 16043</strain>
    </source>
</reference>
<keyword evidence="10 12" id="KW-0238">DNA-binding</keyword>
<dbReference type="InterPro" id="IPR002694">
    <property type="entry name" value="Znf_CHC2"/>
</dbReference>
<dbReference type="SUPFAM" id="SSF56731">
    <property type="entry name" value="DNA primase core"/>
    <property type="match status" value="1"/>
</dbReference>
<comment type="caution">
    <text evidence="18">The sequence shown here is derived from an EMBL/GenBank/DDBJ whole genome shotgun (WGS) entry which is preliminary data.</text>
</comment>
<dbReference type="InterPro" id="IPR037068">
    <property type="entry name" value="DNA_primase_core_N_sf"/>
</dbReference>
<dbReference type="RefSeq" id="WP_057798033.1">
    <property type="nucleotide sequence ID" value="NZ_AZFM01000008.1"/>
</dbReference>
<dbReference type="InterPro" id="IPR030846">
    <property type="entry name" value="DnaG_bac"/>
</dbReference>
<dbReference type="Pfam" id="PF13155">
    <property type="entry name" value="Toprim_2"/>
    <property type="match status" value="1"/>
</dbReference>
<comment type="domain">
    <text evidence="12">Contains an N-terminal zinc-binding domain, a central core domain that contains the primase activity, and a C-terminal DnaB-binding domain.</text>
</comment>
<evidence type="ECO:0000256" key="7">
    <source>
        <dbReference type="ARBA" id="ARBA00022771"/>
    </source>
</evidence>
<feature type="coiled-coil region" evidence="15">
    <location>
        <begin position="561"/>
        <end position="588"/>
    </location>
</feature>
<keyword evidence="8 12" id="KW-0862">Zinc</keyword>
<comment type="catalytic activity">
    <reaction evidence="12">
        <text>ssDNA + n NTP = ssDNA/pppN(pN)n-1 hybrid + (n-1) diphosphate.</text>
        <dbReference type="EC" id="2.7.7.101"/>
    </reaction>
</comment>
<dbReference type="NCBIfam" id="TIGR01391">
    <property type="entry name" value="dnaG"/>
    <property type="match status" value="1"/>
</dbReference>
<evidence type="ECO:0000256" key="10">
    <source>
        <dbReference type="ARBA" id="ARBA00023125"/>
    </source>
</evidence>
<evidence type="ECO:0000313" key="18">
    <source>
        <dbReference type="EMBL" id="KRL90601.1"/>
    </source>
</evidence>
<feature type="region of interest" description="Disordered" evidence="16">
    <location>
        <begin position="432"/>
        <end position="457"/>
    </location>
</feature>
<dbReference type="SMART" id="SM00400">
    <property type="entry name" value="ZnF_CHCC"/>
    <property type="match status" value="1"/>
</dbReference>
<keyword evidence="2 12" id="KW-0639">Primosome</keyword>
<dbReference type="Gene3D" id="3.40.1360.10">
    <property type="match status" value="1"/>
</dbReference>
<organism evidence="18 19">
    <name type="scientific">Lactobacillus kalixensis DSM 16043</name>
    <dbReference type="NCBI Taxonomy" id="1423763"/>
    <lineage>
        <taxon>Bacteria</taxon>
        <taxon>Bacillati</taxon>
        <taxon>Bacillota</taxon>
        <taxon>Bacilli</taxon>
        <taxon>Lactobacillales</taxon>
        <taxon>Lactobacillaceae</taxon>
        <taxon>Lactobacillus</taxon>
    </lineage>
</organism>
<dbReference type="Gene3D" id="3.90.980.10">
    <property type="entry name" value="DNA primase, catalytic core, N-terminal domain"/>
    <property type="match status" value="1"/>
</dbReference>
<dbReference type="EMBL" id="AZFM01000008">
    <property type="protein sequence ID" value="KRL90601.1"/>
    <property type="molecule type" value="Genomic_DNA"/>
</dbReference>
<dbReference type="PATRIC" id="fig|1423763.3.peg.1894"/>
<keyword evidence="6 12" id="KW-0479">Metal-binding</keyword>
<dbReference type="PIRSF" id="PIRSF002811">
    <property type="entry name" value="DnaG"/>
    <property type="match status" value="1"/>
</dbReference>
<keyword evidence="11 12" id="KW-0804">Transcription</keyword>
<dbReference type="GO" id="GO:0008270">
    <property type="term" value="F:zinc ion binding"/>
    <property type="evidence" value="ECO:0007669"/>
    <property type="project" value="UniProtKB-UniRule"/>
</dbReference>
<dbReference type="PANTHER" id="PTHR30313">
    <property type="entry name" value="DNA PRIMASE"/>
    <property type="match status" value="1"/>
</dbReference>
<dbReference type="EC" id="2.7.7.101" evidence="12"/>
<evidence type="ECO:0000256" key="1">
    <source>
        <dbReference type="ARBA" id="ARBA00022478"/>
    </source>
</evidence>
<dbReference type="InterPro" id="IPR016136">
    <property type="entry name" value="DNA_helicase_N/primase_C"/>
</dbReference>
<dbReference type="SUPFAM" id="SSF57783">
    <property type="entry name" value="Zinc beta-ribbon"/>
    <property type="match status" value="1"/>
</dbReference>
<evidence type="ECO:0000256" key="5">
    <source>
        <dbReference type="ARBA" id="ARBA00022705"/>
    </source>
</evidence>
<dbReference type="Proteomes" id="UP000051036">
    <property type="component" value="Unassembled WGS sequence"/>
</dbReference>
<evidence type="ECO:0000313" key="19">
    <source>
        <dbReference type="Proteomes" id="UP000051036"/>
    </source>
</evidence>
<name>A0A0R1UB53_9LACO</name>
<dbReference type="CDD" id="cd03364">
    <property type="entry name" value="TOPRIM_DnaG_primases"/>
    <property type="match status" value="1"/>
</dbReference>
<dbReference type="PANTHER" id="PTHR30313:SF2">
    <property type="entry name" value="DNA PRIMASE"/>
    <property type="match status" value="1"/>
</dbReference>
<dbReference type="Gene3D" id="3.90.580.10">
    <property type="entry name" value="Zinc finger, CHC2-type domain"/>
    <property type="match status" value="1"/>
</dbReference>
<evidence type="ECO:0000256" key="3">
    <source>
        <dbReference type="ARBA" id="ARBA00022679"/>
    </source>
</evidence>
<dbReference type="Pfam" id="PF01807">
    <property type="entry name" value="Zn_ribbon_DnaG"/>
    <property type="match status" value="1"/>
</dbReference>
<dbReference type="InterPro" id="IPR050219">
    <property type="entry name" value="DnaG_primase"/>
</dbReference>
<dbReference type="GO" id="GO:0006269">
    <property type="term" value="P:DNA replication, synthesis of primer"/>
    <property type="evidence" value="ECO:0007669"/>
    <property type="project" value="UniProtKB-UniRule"/>
</dbReference>
<dbReference type="GO" id="GO:0003899">
    <property type="term" value="F:DNA-directed RNA polymerase activity"/>
    <property type="evidence" value="ECO:0007669"/>
    <property type="project" value="UniProtKB-UniRule"/>
</dbReference>
<dbReference type="GO" id="GO:0003677">
    <property type="term" value="F:DNA binding"/>
    <property type="evidence" value="ECO:0007669"/>
    <property type="project" value="UniProtKB-KW"/>
</dbReference>
<dbReference type="AlphaFoldDB" id="A0A0R1UB53"/>
<evidence type="ECO:0000259" key="17">
    <source>
        <dbReference type="PROSITE" id="PS50880"/>
    </source>
</evidence>
<protein>
    <recommendedName>
        <fullName evidence="12 13">DNA primase</fullName>
        <ecNumber evidence="12">2.7.7.101</ecNumber>
    </recommendedName>
</protein>
<sequence>MAGRIPEEFINEVRNSVNIVDVISQYVSLEKKGKDYIGLCPFHQEKTPSFTVNEEKQFFKCFGCGKGGNVFKFLMFKDNLTFPESVEQIAEFAHIPMPSGYGSGPVQALSPLLKLHQEAADFYHRVLITTKAGERGMQYARQRDLSDEILDHFKIGYAPKQDNLLLTYLRGKDYSDDDLAKSGLFVQSQDGRLFDRFRDRLMFPLGDESGRVIGFSGRRISEDKTEAKYMNSPETEIFTKSKALFHFAEAKKAARTEGHLVLYEGYMDVISAYKAGVHSGIASMGTSLTDQQVYMLKRISRNIIINYDGDDPGVHAEERATNLFEKAGGFNLGIVVLPEKLDPDEYIKKYGAEKYLDEIRGALSPTDFLLQRLAQKYNLKNDRDRITYLNEAVKEIARLINPVEQDLYLDKLAKQQGVSKDSLKVNLMRERRRQNRAARNKGQDGYNNLPSDPGAPIPEIADNQNDNFDWTQTRLLYLFIKSEKARDYILEQKYLFPDPSYAQLAELWLNYIETHEDHSTKSFLDFIPEQLQGIIVNAEMIDMPDSFSEREIDELIGSLHKRKIDLQLNELQNKIQDAARRNDTQEILEITQQIIQLKRTKG</sequence>
<keyword evidence="4 12" id="KW-0548">Nucleotidyltransferase</keyword>
<evidence type="ECO:0000256" key="6">
    <source>
        <dbReference type="ARBA" id="ARBA00022723"/>
    </source>
</evidence>
<evidence type="ECO:0000256" key="12">
    <source>
        <dbReference type="HAMAP-Rule" id="MF_00974"/>
    </source>
</evidence>
<dbReference type="OrthoDB" id="9803773at2"/>
<comment type="subunit">
    <text evidence="12">Monomer. Interacts with DnaB.</text>
</comment>
<dbReference type="Pfam" id="PF08275">
    <property type="entry name" value="DNAG_N"/>
    <property type="match status" value="1"/>
</dbReference>
<dbReference type="InterPro" id="IPR006171">
    <property type="entry name" value="TOPRIM_dom"/>
</dbReference>
<dbReference type="GO" id="GO:0005737">
    <property type="term" value="C:cytoplasm"/>
    <property type="evidence" value="ECO:0007669"/>
    <property type="project" value="TreeGrafter"/>
</dbReference>
<dbReference type="InterPro" id="IPR013264">
    <property type="entry name" value="DNAG_N"/>
</dbReference>
<evidence type="ECO:0000256" key="8">
    <source>
        <dbReference type="ARBA" id="ARBA00022833"/>
    </source>
</evidence>
<accession>A0A0R1UB53</accession>
<evidence type="ECO:0000256" key="13">
    <source>
        <dbReference type="PIRNR" id="PIRNR002811"/>
    </source>
</evidence>
<dbReference type="FunFam" id="3.90.980.10:FF:000001">
    <property type="entry name" value="DNA primase"/>
    <property type="match status" value="1"/>
</dbReference>
<gene>
    <name evidence="12" type="primary">dnaG</name>
    <name evidence="18" type="ORF">FC46_GL001858</name>
</gene>
<feature type="zinc finger region" description="CHC2-type" evidence="12 14">
    <location>
        <begin position="40"/>
        <end position="64"/>
    </location>
</feature>
<dbReference type="GO" id="GO:0000428">
    <property type="term" value="C:DNA-directed RNA polymerase complex"/>
    <property type="evidence" value="ECO:0007669"/>
    <property type="project" value="UniProtKB-KW"/>
</dbReference>
<keyword evidence="15" id="KW-0175">Coiled coil</keyword>
<evidence type="ECO:0000256" key="15">
    <source>
        <dbReference type="SAM" id="Coils"/>
    </source>
</evidence>
<dbReference type="InterPro" id="IPR006295">
    <property type="entry name" value="DNA_primase_DnaG"/>
</dbReference>
<evidence type="ECO:0000256" key="16">
    <source>
        <dbReference type="SAM" id="MobiDB-lite"/>
    </source>
</evidence>
<keyword evidence="1 12" id="KW-0240">DNA-directed RNA polymerase</keyword>
<comment type="similarity">
    <text evidence="12 13">Belongs to the DnaG primase family.</text>
</comment>
<comment type="cofactor">
    <cofactor evidence="12 13 14">
        <name>Zn(2+)</name>
        <dbReference type="ChEBI" id="CHEBI:29105"/>
    </cofactor>
    <text evidence="12 13 14">Binds 1 zinc ion per monomer.</text>
</comment>
<dbReference type="GO" id="GO:1990077">
    <property type="term" value="C:primosome complex"/>
    <property type="evidence" value="ECO:0007669"/>
    <property type="project" value="UniProtKB-KW"/>
</dbReference>
<evidence type="ECO:0000256" key="14">
    <source>
        <dbReference type="PIRSR" id="PIRSR002811-1"/>
    </source>
</evidence>
<dbReference type="SMART" id="SM00493">
    <property type="entry name" value="TOPRIM"/>
    <property type="match status" value="1"/>
</dbReference>
<keyword evidence="19" id="KW-1185">Reference proteome</keyword>
<evidence type="ECO:0000256" key="9">
    <source>
        <dbReference type="ARBA" id="ARBA00022842"/>
    </source>
</evidence>
<keyword evidence="5 12" id="KW-0235">DNA replication</keyword>
<evidence type="ECO:0000256" key="11">
    <source>
        <dbReference type="ARBA" id="ARBA00023163"/>
    </source>
</evidence>
<dbReference type="HAMAP" id="MF_00974">
    <property type="entry name" value="DNA_primase_DnaG"/>
    <property type="match status" value="1"/>
</dbReference>
<evidence type="ECO:0000256" key="4">
    <source>
        <dbReference type="ARBA" id="ARBA00022695"/>
    </source>
</evidence>
<dbReference type="FunFam" id="3.90.580.10:FF:000001">
    <property type="entry name" value="DNA primase"/>
    <property type="match status" value="1"/>
</dbReference>
<keyword evidence="3 12" id="KW-0808">Transferase</keyword>
<dbReference type="InterPro" id="IPR034151">
    <property type="entry name" value="TOPRIM_DnaG_bac"/>
</dbReference>
<dbReference type="Gene3D" id="1.10.860.10">
    <property type="entry name" value="DNAb Helicase, Chain A"/>
    <property type="match status" value="1"/>
</dbReference>
<proteinExistence type="inferred from homology"/>
<feature type="domain" description="Toprim" evidence="17">
    <location>
        <begin position="258"/>
        <end position="342"/>
    </location>
</feature>
<dbReference type="InterPro" id="IPR036977">
    <property type="entry name" value="DNA_primase_Znf_CHC2"/>
</dbReference>
<comment type="function">
    <text evidence="12 13">RNA polymerase that catalyzes the synthesis of short RNA molecules used as primers for DNA polymerase during DNA replication.</text>
</comment>
<dbReference type="Pfam" id="PF10410">
    <property type="entry name" value="DnaB_bind"/>
    <property type="match status" value="1"/>
</dbReference>
<dbReference type="InterPro" id="IPR019475">
    <property type="entry name" value="DNA_primase_DnaB-bd"/>
</dbReference>
<evidence type="ECO:0000256" key="2">
    <source>
        <dbReference type="ARBA" id="ARBA00022515"/>
    </source>
</evidence>